<name>A0A8J4VZC0_9ROSI</name>
<feature type="domain" description="Exostosin GT47" evidence="8">
    <location>
        <begin position="234"/>
        <end position="377"/>
    </location>
</feature>
<evidence type="ECO:0000256" key="5">
    <source>
        <dbReference type="ARBA" id="ARBA00023034"/>
    </source>
</evidence>
<comment type="subcellular location">
    <subcellularLocation>
        <location evidence="1">Golgi apparatus membrane</location>
        <topology evidence="1">Single-pass type II membrane protein</topology>
    </subcellularLocation>
</comment>
<dbReference type="Proteomes" id="UP000737018">
    <property type="component" value="Unassembled WGS sequence"/>
</dbReference>
<dbReference type="Pfam" id="PF03016">
    <property type="entry name" value="Exostosin_GT47"/>
    <property type="match status" value="1"/>
</dbReference>
<evidence type="ECO:0000256" key="4">
    <source>
        <dbReference type="ARBA" id="ARBA00022968"/>
    </source>
</evidence>
<comment type="similarity">
    <text evidence="2">Belongs to the glycosyltransferase 47 family.</text>
</comment>
<evidence type="ECO:0000256" key="2">
    <source>
        <dbReference type="ARBA" id="ARBA00010271"/>
    </source>
</evidence>
<dbReference type="OrthoDB" id="331544at2759"/>
<evidence type="ECO:0000313" key="9">
    <source>
        <dbReference type="EMBL" id="KAF3967274.1"/>
    </source>
</evidence>
<feature type="region of interest" description="Disordered" evidence="6">
    <location>
        <begin position="97"/>
        <end position="120"/>
    </location>
</feature>
<keyword evidence="4" id="KW-0735">Signal-anchor</keyword>
<comment type="caution">
    <text evidence="9">The sequence shown here is derived from an EMBL/GenBank/DDBJ whole genome shotgun (WGS) entry which is preliminary data.</text>
</comment>
<keyword evidence="3" id="KW-0328">Glycosyltransferase</keyword>
<feature type="compositionally biased region" description="Polar residues" evidence="6">
    <location>
        <begin position="97"/>
        <end position="110"/>
    </location>
</feature>
<dbReference type="InterPro" id="IPR004263">
    <property type="entry name" value="Exostosin"/>
</dbReference>
<keyword evidence="10" id="KW-1185">Reference proteome</keyword>
<dbReference type="EMBL" id="JRKL02000923">
    <property type="protein sequence ID" value="KAF3967274.1"/>
    <property type="molecule type" value="Genomic_DNA"/>
</dbReference>
<accession>A0A8J4VZC0</accession>
<feature type="compositionally biased region" description="Basic and acidic residues" evidence="6">
    <location>
        <begin position="178"/>
        <end position="192"/>
    </location>
</feature>
<keyword evidence="5" id="KW-0333">Golgi apparatus</keyword>
<dbReference type="InterPro" id="IPR040911">
    <property type="entry name" value="Exostosin_GT47"/>
</dbReference>
<keyword evidence="7" id="KW-0812">Transmembrane</keyword>
<feature type="transmembrane region" description="Helical" evidence="7">
    <location>
        <begin position="18"/>
        <end position="37"/>
    </location>
</feature>
<evidence type="ECO:0000313" key="10">
    <source>
        <dbReference type="Proteomes" id="UP000737018"/>
    </source>
</evidence>
<evidence type="ECO:0000256" key="3">
    <source>
        <dbReference type="ARBA" id="ARBA00022676"/>
    </source>
</evidence>
<dbReference type="GO" id="GO:0000139">
    <property type="term" value="C:Golgi membrane"/>
    <property type="evidence" value="ECO:0007669"/>
    <property type="project" value="UniProtKB-SubCell"/>
</dbReference>
<dbReference type="PANTHER" id="PTHR11062:SF43">
    <property type="entry name" value="EXOSTOSIN FAMILY PROTEIN"/>
    <property type="match status" value="1"/>
</dbReference>
<keyword evidence="7" id="KW-0472">Membrane</keyword>
<proteinExistence type="inferred from homology"/>
<dbReference type="PANTHER" id="PTHR11062">
    <property type="entry name" value="EXOSTOSIN HEPARAN SULFATE GLYCOSYLTRANSFERASE -RELATED"/>
    <property type="match status" value="1"/>
</dbReference>
<organism evidence="9 10">
    <name type="scientific">Castanea mollissima</name>
    <name type="common">Chinese chestnut</name>
    <dbReference type="NCBI Taxonomy" id="60419"/>
    <lineage>
        <taxon>Eukaryota</taxon>
        <taxon>Viridiplantae</taxon>
        <taxon>Streptophyta</taxon>
        <taxon>Embryophyta</taxon>
        <taxon>Tracheophyta</taxon>
        <taxon>Spermatophyta</taxon>
        <taxon>Magnoliopsida</taxon>
        <taxon>eudicotyledons</taxon>
        <taxon>Gunneridae</taxon>
        <taxon>Pentapetalae</taxon>
        <taxon>rosids</taxon>
        <taxon>fabids</taxon>
        <taxon>Fagales</taxon>
        <taxon>Fagaceae</taxon>
        <taxon>Castanea</taxon>
    </lineage>
</organism>
<gene>
    <name evidence="9" type="ORF">CMV_008713</name>
</gene>
<reference evidence="9" key="1">
    <citation type="submission" date="2020-03" db="EMBL/GenBank/DDBJ databases">
        <title>Castanea mollissima Vanexum genome sequencing.</title>
        <authorList>
            <person name="Staton M."/>
        </authorList>
    </citation>
    <scope>NUCLEOTIDE SEQUENCE</scope>
    <source>
        <tissue evidence="9">Leaf</tissue>
    </source>
</reference>
<keyword evidence="3" id="KW-0808">Transferase</keyword>
<dbReference type="GO" id="GO:0016757">
    <property type="term" value="F:glycosyltransferase activity"/>
    <property type="evidence" value="ECO:0007669"/>
    <property type="project" value="UniProtKB-KW"/>
</dbReference>
<evidence type="ECO:0000256" key="1">
    <source>
        <dbReference type="ARBA" id="ARBA00004323"/>
    </source>
</evidence>
<evidence type="ECO:0000256" key="6">
    <source>
        <dbReference type="SAM" id="MobiDB-lite"/>
    </source>
</evidence>
<feature type="region of interest" description="Disordered" evidence="6">
    <location>
        <begin position="157"/>
        <end position="210"/>
    </location>
</feature>
<evidence type="ECO:0000259" key="8">
    <source>
        <dbReference type="Pfam" id="PF03016"/>
    </source>
</evidence>
<dbReference type="AlphaFoldDB" id="A0A8J4VZC0"/>
<sequence length="528" mass="61906">MARTFLGIPILNLSPRRFVYISVFLGATILLIAWQTLNYDPFLSDFQPHFNVSFPKHEDVDFISSLHYPAPTPTGSHNYKKDEWDEDSKRQDSDFISSLQYPAPTPTVSHNYKKDEWDEDSKRQDSDFISSLHYPAPTPTVSYNYMKDEWDKDSNYQDSDFISSPHYPAPTPTGSHNYMKDEWDEDSKHQDSDFISSPHYPAPTPTGSHNYKKAEWDEDSNYLVDFSSTYKEMESKFKVYMYRDDVLNKYYKFPFPATDPDSFPWEYRDEGYFFSNINKSTFLTTDPKQAQLFFIPIRTHLMQSEEPSYEEMEIVVQNYVQSLIQEHPYWNRSQGADHFFVHCHNSIDVPLLNNAIQVLCATQDVRQFNPSMDMFLPPLGYDIYSAGFNLSSGYDFIDRKRIVASKILKDHKIDVCSCSMALYYYYACIAEAIVENCIPVVSLSYHELPFNNTLDWTKFSIIDSDGDVLVNDTQEQLQEIVKDIEDETLIKLFSNLRKVQSHFVWHKSPVKFDAFHMFMYQLWLHINQ</sequence>
<evidence type="ECO:0000256" key="7">
    <source>
        <dbReference type="SAM" id="Phobius"/>
    </source>
</evidence>
<keyword evidence="7" id="KW-1133">Transmembrane helix</keyword>
<protein>
    <recommendedName>
        <fullName evidence="8">Exostosin GT47 domain-containing protein</fullName>
    </recommendedName>
</protein>